<comment type="similarity">
    <text evidence="2">Belongs to the TFIIA subunit 1 family.</text>
</comment>
<evidence type="ECO:0000256" key="2">
    <source>
        <dbReference type="ARBA" id="ARBA00010059"/>
    </source>
</evidence>
<keyword evidence="4" id="KW-0804">Transcription</keyword>
<feature type="region of interest" description="Disordered" evidence="6">
    <location>
        <begin position="201"/>
        <end position="264"/>
    </location>
</feature>
<dbReference type="PANTHER" id="PTHR12694:SF8">
    <property type="entry name" value="TRANSCRIPTION INITIATION FACTOR IIA SUBUNIT 1"/>
    <property type="match status" value="1"/>
</dbReference>
<dbReference type="InterPro" id="IPR009088">
    <property type="entry name" value="TFIIA_b-brl"/>
</dbReference>
<organism evidence="7 8">
    <name type="scientific">Glossina palpalis gambiensis</name>
    <dbReference type="NCBI Taxonomy" id="67801"/>
    <lineage>
        <taxon>Eukaryota</taxon>
        <taxon>Metazoa</taxon>
        <taxon>Ecdysozoa</taxon>
        <taxon>Arthropoda</taxon>
        <taxon>Hexapoda</taxon>
        <taxon>Insecta</taxon>
        <taxon>Pterygota</taxon>
        <taxon>Neoptera</taxon>
        <taxon>Endopterygota</taxon>
        <taxon>Diptera</taxon>
        <taxon>Brachycera</taxon>
        <taxon>Muscomorpha</taxon>
        <taxon>Hippoboscoidea</taxon>
        <taxon>Glossinidae</taxon>
        <taxon>Glossina</taxon>
    </lineage>
</organism>
<evidence type="ECO:0008006" key="9">
    <source>
        <dbReference type="Google" id="ProtNLM"/>
    </source>
</evidence>
<keyword evidence="8" id="KW-1185">Reference proteome</keyword>
<sequence length="313" mass="34091">MFNPLNDIHYLISPAASARIIKRALYNLKVYHAVIEDVIANVRDAFLDEGVDEQVLQEMKQIWRSKLLASKAAQAAKAKKAAAAAAAASQQAQSNASAQNTTSTASGNAGISSLVDVKPNIAALQHAITLPAQPGTMNSESRVLTIHVPASALQENQLTQILTAHLISSIMSLPTTLASSVLQQHVNAALVNANMQKNFNTSKQMDGAVDTSDEDESEESDDNMDDDDNDDLDKDDDEDIENEGGAEEEPLNSEDDVTDEDASDLFDTENVIVCQYDKITRSRNKWKFYLKDGIMNIGGKDYVFQKSNGDAEW</sequence>
<accession>A0A1B0BCP3</accession>
<dbReference type="InterPro" id="IPR004855">
    <property type="entry name" value="TFIIA_asu/bsu"/>
</dbReference>
<evidence type="ECO:0000256" key="6">
    <source>
        <dbReference type="SAM" id="MobiDB-lite"/>
    </source>
</evidence>
<protein>
    <recommendedName>
        <fullName evidence="9">Transcription initiation factor IIA subunit 1</fullName>
    </recommendedName>
</protein>
<dbReference type="STRING" id="67801.A0A1B0BCP3"/>
<reference evidence="7" key="2">
    <citation type="submission" date="2020-05" db="UniProtKB">
        <authorList>
            <consortium name="EnsemblMetazoa"/>
        </authorList>
    </citation>
    <scope>IDENTIFICATION</scope>
    <source>
        <strain evidence="7">IAEA</strain>
    </source>
</reference>
<dbReference type="InterPro" id="IPR016024">
    <property type="entry name" value="ARM-type_fold"/>
</dbReference>
<reference evidence="8" key="1">
    <citation type="submission" date="2015-01" db="EMBL/GenBank/DDBJ databases">
        <authorList>
            <person name="Aksoy S."/>
            <person name="Warren W."/>
            <person name="Wilson R.K."/>
        </authorList>
    </citation>
    <scope>NUCLEOTIDE SEQUENCE [LARGE SCALE GENOMIC DNA]</scope>
    <source>
        <strain evidence="8">IAEA</strain>
    </source>
</reference>
<evidence type="ECO:0000256" key="1">
    <source>
        <dbReference type="ARBA" id="ARBA00004123"/>
    </source>
</evidence>
<dbReference type="Gene3D" id="1.10.287.100">
    <property type="match status" value="1"/>
</dbReference>
<proteinExistence type="inferred from homology"/>
<dbReference type="FunFam" id="1.10.287.100:FF:000001">
    <property type="entry name" value="Transcription initiation factor IIA subunit"/>
    <property type="match status" value="1"/>
</dbReference>
<keyword evidence="5" id="KW-0539">Nucleus</keyword>
<keyword evidence="3" id="KW-0805">Transcription regulation</keyword>
<dbReference type="AlphaFoldDB" id="A0A1B0BCP3"/>
<dbReference type="PANTHER" id="PTHR12694">
    <property type="entry name" value="TRANSCRIPTION INITIATION FACTOR IIA SUBUNIT 1"/>
    <property type="match status" value="1"/>
</dbReference>
<dbReference type="VEuPathDB" id="VectorBase:GPPI025904"/>
<evidence type="ECO:0000313" key="7">
    <source>
        <dbReference type="EnsemblMetazoa" id="GPPI025904-PA"/>
    </source>
</evidence>
<evidence type="ECO:0000313" key="8">
    <source>
        <dbReference type="Proteomes" id="UP000092460"/>
    </source>
</evidence>
<dbReference type="Pfam" id="PF03153">
    <property type="entry name" value="TFIIA"/>
    <property type="match status" value="1"/>
</dbReference>
<evidence type="ECO:0000256" key="5">
    <source>
        <dbReference type="ARBA" id="ARBA00023242"/>
    </source>
</evidence>
<dbReference type="Gene3D" id="2.30.18.10">
    <property type="entry name" value="Transcription factor IIA (TFIIA), beta-barrel domain"/>
    <property type="match status" value="1"/>
</dbReference>
<dbReference type="SUPFAM" id="SSF50784">
    <property type="entry name" value="Transcription factor IIA (TFIIA), beta-barrel domain"/>
    <property type="match status" value="1"/>
</dbReference>
<comment type="subcellular location">
    <subcellularLocation>
        <location evidence="1">Nucleus</location>
    </subcellularLocation>
</comment>
<evidence type="ECO:0000256" key="3">
    <source>
        <dbReference type="ARBA" id="ARBA00023015"/>
    </source>
</evidence>
<dbReference type="CDD" id="cd07976">
    <property type="entry name" value="TFIIA_alpha_beta_like"/>
    <property type="match status" value="1"/>
</dbReference>
<dbReference type="EMBL" id="JXJN01012081">
    <property type="status" value="NOT_ANNOTATED_CDS"/>
    <property type="molecule type" value="Genomic_DNA"/>
</dbReference>
<feature type="compositionally biased region" description="Acidic residues" evidence="6">
    <location>
        <begin position="211"/>
        <end position="264"/>
    </location>
</feature>
<dbReference type="Proteomes" id="UP000092460">
    <property type="component" value="Unassembled WGS sequence"/>
</dbReference>
<dbReference type="SUPFAM" id="SSF47396">
    <property type="entry name" value="Transcription factor IIA (TFIIA), alpha-helical domain"/>
    <property type="match status" value="1"/>
</dbReference>
<evidence type="ECO:0000256" key="4">
    <source>
        <dbReference type="ARBA" id="ARBA00023163"/>
    </source>
</evidence>
<dbReference type="EnsemblMetazoa" id="GPPI025904-RA">
    <property type="protein sequence ID" value="GPPI025904-PA"/>
    <property type="gene ID" value="GPPI025904"/>
</dbReference>
<dbReference type="GO" id="GO:0006367">
    <property type="term" value="P:transcription initiation at RNA polymerase II promoter"/>
    <property type="evidence" value="ECO:0007669"/>
    <property type="project" value="InterPro"/>
</dbReference>
<name>A0A1B0BCP3_9MUSC</name>
<dbReference type="FunFam" id="2.30.18.10:FF:000002">
    <property type="entry name" value="Transcription initiation factor IIA subunit 1"/>
    <property type="match status" value="1"/>
</dbReference>
<dbReference type="GO" id="GO:0005672">
    <property type="term" value="C:transcription factor TFIIA complex"/>
    <property type="evidence" value="ECO:0007669"/>
    <property type="project" value="InterPro"/>
</dbReference>
<dbReference type="SUPFAM" id="SSF48371">
    <property type="entry name" value="ARM repeat"/>
    <property type="match status" value="1"/>
</dbReference>
<dbReference type="SMART" id="SM01371">
    <property type="entry name" value="TFIIA"/>
    <property type="match status" value="1"/>
</dbReference>